<accession>A0A6I5A3T7</accession>
<feature type="transmembrane region" description="Helical" evidence="1">
    <location>
        <begin position="6"/>
        <end position="27"/>
    </location>
</feature>
<dbReference type="AlphaFoldDB" id="A0A6I5A3T7"/>
<name>A0A6I5A3T7_9BACI</name>
<keyword evidence="1" id="KW-1133">Transmembrane helix</keyword>
<keyword evidence="1" id="KW-0812">Transmembrane</keyword>
<organism evidence="2 3">
    <name type="scientific">Pontibacillus yanchengensis</name>
    <dbReference type="NCBI Taxonomy" id="462910"/>
    <lineage>
        <taxon>Bacteria</taxon>
        <taxon>Bacillati</taxon>
        <taxon>Bacillota</taxon>
        <taxon>Bacilli</taxon>
        <taxon>Bacillales</taxon>
        <taxon>Bacillaceae</taxon>
        <taxon>Pontibacillus</taxon>
    </lineage>
</organism>
<gene>
    <name evidence="2" type="ORF">GLW05_09885</name>
</gene>
<dbReference type="Proteomes" id="UP000468638">
    <property type="component" value="Unassembled WGS sequence"/>
</dbReference>
<dbReference type="RefSeq" id="WP_160909596.1">
    <property type="nucleotide sequence ID" value="NZ_WMEQ01000006.1"/>
</dbReference>
<keyword evidence="1" id="KW-0472">Membrane</keyword>
<evidence type="ECO:0000313" key="2">
    <source>
        <dbReference type="EMBL" id="MYL33909.1"/>
    </source>
</evidence>
<dbReference type="OrthoDB" id="9947524at2"/>
<proteinExistence type="predicted"/>
<evidence type="ECO:0008006" key="4">
    <source>
        <dbReference type="Google" id="ProtNLM"/>
    </source>
</evidence>
<dbReference type="EMBL" id="WMEQ01000006">
    <property type="protein sequence ID" value="MYL33909.1"/>
    <property type="molecule type" value="Genomic_DNA"/>
</dbReference>
<comment type="caution">
    <text evidence="2">The sequence shown here is derived from an EMBL/GenBank/DDBJ whole genome shotgun (WGS) entry which is preliminary data.</text>
</comment>
<sequence length="121" mass="13915">MYILYGLLFLIPFILVFVIGNFISVGYKIKDSQLIFSQYFGVNTNYLLIQNIKEIYEVDWGNVPKNAIQIGNPGRYYSGLVFVMNSGQQYLVHIGNCGKLLDKLKTTNPDIRMNISKTFLY</sequence>
<reference evidence="2 3" key="1">
    <citation type="submission" date="2019-11" db="EMBL/GenBank/DDBJ databases">
        <title>Genome sequences of 17 halophilic strains isolated from different environments.</title>
        <authorList>
            <person name="Furrow R.E."/>
        </authorList>
    </citation>
    <scope>NUCLEOTIDE SEQUENCE [LARGE SCALE GENOMIC DNA]</scope>
    <source>
        <strain evidence="2 3">22514_16_FS</strain>
    </source>
</reference>
<evidence type="ECO:0000313" key="3">
    <source>
        <dbReference type="Proteomes" id="UP000468638"/>
    </source>
</evidence>
<protein>
    <recommendedName>
        <fullName evidence="4">Bacterial Pleckstrin homology domain-containing protein</fullName>
    </recommendedName>
</protein>
<evidence type="ECO:0000256" key="1">
    <source>
        <dbReference type="SAM" id="Phobius"/>
    </source>
</evidence>